<dbReference type="EMBL" id="CP100390">
    <property type="protein sequence ID" value="UZE97417.1"/>
    <property type="molecule type" value="Genomic_DNA"/>
</dbReference>
<dbReference type="Proteomes" id="UP001163739">
    <property type="component" value="Chromosome"/>
</dbReference>
<dbReference type="InterPro" id="IPR018060">
    <property type="entry name" value="HTH_AraC"/>
</dbReference>
<keyword evidence="6" id="KW-1185">Reference proteome</keyword>
<reference evidence="5" key="1">
    <citation type="submission" date="2022-06" db="EMBL/GenBank/DDBJ databases">
        <title>Alkalimarinus sp. nov., isolated from gut of a Alitta virens.</title>
        <authorList>
            <person name="Yang A.I."/>
            <person name="Shin N.-R."/>
        </authorList>
    </citation>
    <scope>NUCLEOTIDE SEQUENCE</scope>
    <source>
        <strain evidence="5">A2M4</strain>
    </source>
</reference>
<keyword evidence="3" id="KW-0804">Transcription</keyword>
<dbReference type="SUPFAM" id="SSF46689">
    <property type="entry name" value="Homeodomain-like"/>
    <property type="match status" value="1"/>
</dbReference>
<keyword evidence="1" id="KW-0805">Transcription regulation</keyword>
<dbReference type="InterPro" id="IPR032687">
    <property type="entry name" value="AraC-type_N"/>
</dbReference>
<evidence type="ECO:0000256" key="3">
    <source>
        <dbReference type="ARBA" id="ARBA00023163"/>
    </source>
</evidence>
<dbReference type="Pfam" id="PF12625">
    <property type="entry name" value="Arabinose_bd"/>
    <property type="match status" value="1"/>
</dbReference>
<dbReference type="SMART" id="SM00342">
    <property type="entry name" value="HTH_ARAC"/>
    <property type="match status" value="1"/>
</dbReference>
<gene>
    <name evidence="5" type="ORF">NKI27_06625</name>
</gene>
<evidence type="ECO:0000256" key="2">
    <source>
        <dbReference type="ARBA" id="ARBA00023125"/>
    </source>
</evidence>
<feature type="domain" description="HTH araC/xylS-type" evidence="4">
    <location>
        <begin position="243"/>
        <end position="341"/>
    </location>
</feature>
<accession>A0ABY6N613</accession>
<dbReference type="InterPro" id="IPR009057">
    <property type="entry name" value="Homeodomain-like_sf"/>
</dbReference>
<evidence type="ECO:0000256" key="1">
    <source>
        <dbReference type="ARBA" id="ARBA00023015"/>
    </source>
</evidence>
<dbReference type="RefSeq" id="WP_265048891.1">
    <property type="nucleotide sequence ID" value="NZ_CP100390.1"/>
</dbReference>
<evidence type="ECO:0000259" key="4">
    <source>
        <dbReference type="PROSITE" id="PS01124"/>
    </source>
</evidence>
<organism evidence="5 6">
    <name type="scientific">Alkalimarinus alittae</name>
    <dbReference type="NCBI Taxonomy" id="2961619"/>
    <lineage>
        <taxon>Bacteria</taxon>
        <taxon>Pseudomonadati</taxon>
        <taxon>Pseudomonadota</taxon>
        <taxon>Gammaproteobacteria</taxon>
        <taxon>Alteromonadales</taxon>
        <taxon>Alteromonadaceae</taxon>
        <taxon>Alkalimarinus</taxon>
    </lineage>
</organism>
<evidence type="ECO:0000313" key="6">
    <source>
        <dbReference type="Proteomes" id="UP001163739"/>
    </source>
</evidence>
<proteinExistence type="predicted"/>
<evidence type="ECO:0000313" key="5">
    <source>
        <dbReference type="EMBL" id="UZE97417.1"/>
    </source>
</evidence>
<dbReference type="Pfam" id="PF12833">
    <property type="entry name" value="HTH_18"/>
    <property type="match status" value="1"/>
</dbReference>
<protein>
    <submittedName>
        <fullName evidence="5">AraC family transcriptional regulator</fullName>
    </submittedName>
</protein>
<dbReference type="PANTHER" id="PTHR47894">
    <property type="entry name" value="HTH-TYPE TRANSCRIPTIONAL REGULATOR GADX"/>
    <property type="match status" value="1"/>
</dbReference>
<keyword evidence="2" id="KW-0238">DNA-binding</keyword>
<sequence>MKHLGFASVPAIQQYLRYAEDTGLSVPIALNAAGLSPALISKEHERITGEQFQKLIRSLIDQSNDPLLGLKSGHYVQPGSYSVLGYISMSCSTLKEAIDRIIPYEKLVGDMGVTSIDSEGSSDDDKVFITWNCAYTDPVVRHHMIDNVLASWCNYTRWLANINEGPLEVRLEHGIPNSEVIKAYEEMFRCPVLFDQSKSCLVINQNYMKTPLRQPDQSLRKTLEEHASSQISVLSDDSSRLYTRVKNAIRSQLKQGVSRKDIVAEHMGMNARTLQRKLQQASASYQQILDEVRQELAQDYLKNSQLPLQEIAVRLGFTEARSFHRSFKTWTGKTPGEYRDQT</sequence>
<dbReference type="PROSITE" id="PS01124">
    <property type="entry name" value="HTH_ARAC_FAMILY_2"/>
    <property type="match status" value="1"/>
</dbReference>
<dbReference type="PANTHER" id="PTHR47894:SF1">
    <property type="entry name" value="HTH-TYPE TRANSCRIPTIONAL REGULATOR VQSM"/>
    <property type="match status" value="1"/>
</dbReference>
<dbReference type="InterPro" id="IPR020449">
    <property type="entry name" value="Tscrpt_reg_AraC-type_HTH"/>
</dbReference>
<name>A0ABY6N613_9ALTE</name>
<dbReference type="Gene3D" id="1.10.10.60">
    <property type="entry name" value="Homeodomain-like"/>
    <property type="match status" value="1"/>
</dbReference>
<dbReference type="PRINTS" id="PR00032">
    <property type="entry name" value="HTHARAC"/>
</dbReference>